<dbReference type="Proteomes" id="UP000011301">
    <property type="component" value="Segment"/>
</dbReference>
<proteinExistence type="predicted"/>
<accession>B0YLS0</accession>
<organismHost>
    <name type="scientific">Glossina</name>
    <name type="common">tsetse flies</name>
    <dbReference type="NCBI Taxonomy" id="7393"/>
</organismHost>
<keyword evidence="2" id="KW-1185">Reference proteome</keyword>
<sequence length="359" mass="42633">MSRSVVNDFKAERSHLYILKNMDKIKNENIEELNIIFVYNSCLKNMGVMDNITKLTMNFFEKDVFDWTNTFPNVKTLTLTGNHGTKLERILKLRHLDDLSIFNKINGNKQLLRSIFSRISSLSLIMEYDNDKLFKENLYMLKHLNRLCIYDWSCLDSSNFYIICRELSKFPNLSELSLSRFEHVKIALIVLQVNELIICDTMMVHECRFKLKIEKKYKVNLTIEMSNCSDEMFDYIHEINNNYVLAERFKNLRLLKIEENDKWRHLVNSALNHVTNFEIVNSNLMDINIDEFVMHLKNLTLLIFKNCHITKLLLTKIFEINVNMKILLHETVVNNYNYIENMYLTINTLSKVHVCNNNN</sequence>
<evidence type="ECO:0000313" key="1">
    <source>
        <dbReference type="EMBL" id="ABQ08889.1"/>
    </source>
</evidence>
<protein>
    <submittedName>
        <fullName evidence="1">Leucine rich repeat gene family protein-like protein</fullName>
    </submittedName>
</protein>
<evidence type="ECO:0000313" key="2">
    <source>
        <dbReference type="Proteomes" id="UP000011301"/>
    </source>
</evidence>
<name>B0YLS0_GHVS</name>
<organism evidence="1 2">
    <name type="scientific">Glossina hytrovirus (isolate Glossina pallidipes/Ethiopia/Seibersdorf/-)</name>
    <name type="common">GHV</name>
    <dbReference type="NCBI Taxonomy" id="379529"/>
    <lineage>
        <taxon>Viruses</taxon>
        <taxon>Viruses incertae sedis</taxon>
        <taxon>Naldaviricetes</taxon>
        <taxon>Lefavirales</taxon>
        <taxon>Hytrosaviridae</taxon>
        <taxon>Glossinavirus</taxon>
        <taxon>Glossinavirus glopallidipedis</taxon>
    </lineage>
</organism>
<dbReference type="EMBL" id="EF568108">
    <property type="protein sequence ID" value="ABQ08889.1"/>
    <property type="molecule type" value="Genomic_DNA"/>
</dbReference>
<gene>
    <name evidence="1" type="ORF">SGHV116</name>
</gene>
<reference evidence="1 2" key="1">
    <citation type="journal article" date="2007" name="J. Virol. Methods">
        <title>Development of a non-destructive PCR method for detection of the salivary gland hypertrophy virus (SGHV) in tsetse flies.</title>
        <authorList>
            <person name="Abd-Alla A."/>
            <person name="Bossin H."/>
            <person name="Cousserans F."/>
            <person name="Parker A."/>
            <person name="Bergoin M."/>
            <person name="Robinson A."/>
        </authorList>
    </citation>
    <scope>NUCLEOTIDE SEQUENCE [LARGE SCALE GENOMIC DNA]</scope>
    <source>
        <strain evidence="2">Isolate Glossina pallidipes/Ethiopia/Seibersdorf/-</strain>
    </source>
</reference>
<dbReference type="KEGG" id="vg:5950832"/>
<dbReference type="RefSeq" id="YP_001687064.1">
    <property type="nucleotide sequence ID" value="NC_010356.1"/>
</dbReference>
<reference evidence="1 2" key="2">
    <citation type="journal article" date="2008" name="J. Virol.">
        <title>Genome analysis of a Glossina pallidipes salivary gland hypertrophy virus reveals a novel, large, double-stranded circular DNA virus.</title>
        <authorList>
            <person name="Abd-Alla A.M."/>
            <person name="Cousserans F."/>
            <person name="Parker A.G."/>
            <person name="Jehle J.A."/>
            <person name="Parker N.J."/>
            <person name="Vlak J.M."/>
            <person name="Robinson A.S."/>
            <person name="Bergoin M."/>
        </authorList>
    </citation>
    <scope>NUCLEOTIDE SEQUENCE [LARGE SCALE GENOMIC DNA]</scope>
    <source>
        <strain evidence="2">Isolate Glossina pallidipes/Ethiopia/Seibersdorf/-</strain>
    </source>
</reference>
<dbReference type="GeneID" id="5950832"/>